<accession>A0ABM8EKV8</accession>
<gene>
    <name evidence="1" type="ORF">GURASL_17590</name>
</gene>
<dbReference type="CDD" id="cd06325">
    <property type="entry name" value="PBP1_ABC_unchar_transporter"/>
    <property type="match status" value="1"/>
</dbReference>
<dbReference type="PANTHER" id="PTHR35271">
    <property type="entry name" value="ABC TRANSPORTER, SUBSTRATE-BINDING LIPOPROTEIN-RELATED"/>
    <property type="match status" value="1"/>
</dbReference>
<evidence type="ECO:0000313" key="2">
    <source>
        <dbReference type="Proteomes" id="UP001317705"/>
    </source>
</evidence>
<dbReference type="Proteomes" id="UP001317705">
    <property type="component" value="Chromosome"/>
</dbReference>
<dbReference type="Gene3D" id="3.40.50.2300">
    <property type="match status" value="2"/>
</dbReference>
<dbReference type="RefSeq" id="WP_282003527.1">
    <property type="nucleotide sequence ID" value="NZ_AP027151.1"/>
</dbReference>
<sequence length="319" mass="34351">MRLKLLIPTLLIALALAWPVPARPGSKLVAAVLTSDISRYKEAYRAFVRAMAAKGYDQGSVEFILQSPNPDPISWANSVRKFNAIRPDVLVTFGAPATLAAMKEVNDIPVVFTDVYAPVEAGVSRSMTRTGSNLCGVSSKVPLATLMKAMVEIRPVRSLGVLFNSRETGSLVQLKEMRRLAAQQGFAVVEANVATAERLDAALSHLLGRVDCLFVAESSVVGKHLEKIVRKSTEANVPVISLIPDAAEKGALVALEVSPQEQGQLAADYAAKILSGRRPGEMPIATPHKVELIVNLQAAKTLEFHIPFRVLSLATKVLK</sequence>
<organism evidence="1 2">
    <name type="scientific">Geotalea uraniireducens</name>
    <dbReference type="NCBI Taxonomy" id="351604"/>
    <lineage>
        <taxon>Bacteria</taxon>
        <taxon>Pseudomonadati</taxon>
        <taxon>Thermodesulfobacteriota</taxon>
        <taxon>Desulfuromonadia</taxon>
        <taxon>Geobacterales</taxon>
        <taxon>Geobacteraceae</taxon>
        <taxon>Geotalea</taxon>
    </lineage>
</organism>
<dbReference type="EMBL" id="AP027151">
    <property type="protein sequence ID" value="BDV42836.1"/>
    <property type="molecule type" value="Genomic_DNA"/>
</dbReference>
<dbReference type="PANTHER" id="PTHR35271:SF1">
    <property type="entry name" value="ABC TRANSPORTER, SUBSTRATE-BINDING LIPOPROTEIN"/>
    <property type="match status" value="1"/>
</dbReference>
<dbReference type="Pfam" id="PF04392">
    <property type="entry name" value="ABC_sub_bind"/>
    <property type="match status" value="1"/>
</dbReference>
<dbReference type="InterPro" id="IPR007487">
    <property type="entry name" value="ABC_transpt-TYRBP-like"/>
</dbReference>
<protein>
    <submittedName>
        <fullName evidence="1">ABC transporter substrate-binding protein</fullName>
    </submittedName>
</protein>
<proteinExistence type="predicted"/>
<keyword evidence="2" id="KW-1185">Reference proteome</keyword>
<evidence type="ECO:0000313" key="1">
    <source>
        <dbReference type="EMBL" id="BDV42836.1"/>
    </source>
</evidence>
<reference evidence="1 2" key="1">
    <citation type="submission" date="2022-12" db="EMBL/GenBank/DDBJ databases">
        <title>Polyphasic characterization of Geotalea uranireducens NIT-SL11 newly isolated from a complex of sewage sludge and microbially reduced graphene oxide.</title>
        <authorList>
            <person name="Xie L."/>
            <person name="Yoshida N."/>
            <person name="Meng L."/>
        </authorList>
    </citation>
    <scope>NUCLEOTIDE SEQUENCE [LARGE SCALE GENOMIC DNA]</scope>
    <source>
        <strain evidence="1 2">NIT-SL11</strain>
    </source>
</reference>
<name>A0ABM8EKV8_9BACT</name>